<feature type="transmembrane region" description="Helical" evidence="11">
    <location>
        <begin position="379"/>
        <end position="401"/>
    </location>
</feature>
<dbReference type="PROSITE" id="PS50850">
    <property type="entry name" value="MFS"/>
    <property type="match status" value="1"/>
</dbReference>
<evidence type="ECO:0000256" key="1">
    <source>
        <dbReference type="ARBA" id="ARBA00004651"/>
    </source>
</evidence>
<proteinExistence type="inferred from homology"/>
<feature type="transmembrane region" description="Helical" evidence="11">
    <location>
        <begin position="287"/>
        <end position="306"/>
    </location>
</feature>
<dbReference type="CDD" id="cd17369">
    <property type="entry name" value="MFS_ShiA_like"/>
    <property type="match status" value="1"/>
</dbReference>
<dbReference type="GO" id="GO:0005886">
    <property type="term" value="C:plasma membrane"/>
    <property type="evidence" value="ECO:0007669"/>
    <property type="project" value="UniProtKB-SubCell"/>
</dbReference>
<dbReference type="Pfam" id="PF07690">
    <property type="entry name" value="MFS_1"/>
    <property type="match status" value="1"/>
</dbReference>
<evidence type="ECO:0000256" key="3">
    <source>
        <dbReference type="ARBA" id="ARBA00022448"/>
    </source>
</evidence>
<accession>A0A0K0X112</accession>
<dbReference type="KEGG" id="mgo:AFA91_03740"/>
<dbReference type="PANTHER" id="PTHR43045:SF1">
    <property type="entry name" value="SHIKIMATE TRANSPORTER"/>
    <property type="match status" value="1"/>
</dbReference>
<evidence type="ECO:0000259" key="12">
    <source>
        <dbReference type="PROSITE" id="PS50850"/>
    </source>
</evidence>
<dbReference type="AlphaFoldDB" id="A0A0K0X112"/>
<dbReference type="PATRIC" id="fig|134601.6.peg.778"/>
<evidence type="ECO:0000256" key="2">
    <source>
        <dbReference type="ARBA" id="ARBA00008240"/>
    </source>
</evidence>
<gene>
    <name evidence="13" type="ORF">AFA91_03740</name>
</gene>
<dbReference type="SUPFAM" id="SSF103473">
    <property type="entry name" value="MFS general substrate transporter"/>
    <property type="match status" value="1"/>
</dbReference>
<keyword evidence="8 11" id="KW-0472">Membrane</keyword>
<comment type="subcellular location">
    <subcellularLocation>
        <location evidence="1">Cell membrane</location>
        <topology evidence="1">Multi-pass membrane protein</topology>
    </subcellularLocation>
</comment>
<feature type="transmembrane region" description="Helical" evidence="11">
    <location>
        <begin position="33"/>
        <end position="50"/>
    </location>
</feature>
<reference evidence="13 14" key="1">
    <citation type="submission" date="2015-07" db="EMBL/GenBank/DDBJ databases">
        <title>Complete genome sequence of Mycobacterium goodii X7B, a facultative thermophilic biodesulfurizing bacterium.</title>
        <authorList>
            <person name="Yu B."/>
            <person name="Li F."/>
            <person name="Xu P."/>
        </authorList>
    </citation>
    <scope>NUCLEOTIDE SEQUENCE [LARGE SCALE GENOMIC DNA]</scope>
    <source>
        <strain evidence="13 14">X7B</strain>
    </source>
</reference>
<dbReference type="STRING" id="134601.AFA91_03740"/>
<evidence type="ECO:0000256" key="10">
    <source>
        <dbReference type="ARBA" id="ARBA00039918"/>
    </source>
</evidence>
<evidence type="ECO:0000256" key="8">
    <source>
        <dbReference type="ARBA" id="ARBA00023136"/>
    </source>
</evidence>
<dbReference type="InterPro" id="IPR036259">
    <property type="entry name" value="MFS_trans_sf"/>
</dbReference>
<feature type="transmembrane region" description="Helical" evidence="11">
    <location>
        <begin position="91"/>
        <end position="109"/>
    </location>
</feature>
<feature type="transmembrane region" description="Helical" evidence="11">
    <location>
        <begin position="339"/>
        <end position="358"/>
    </location>
</feature>
<evidence type="ECO:0000256" key="5">
    <source>
        <dbReference type="ARBA" id="ARBA00022692"/>
    </source>
</evidence>
<keyword evidence="4" id="KW-1003">Cell membrane</keyword>
<comment type="function">
    <text evidence="9">May be a proton symporter involved in the uptake of osmolytes such as proline and glycine betaine.</text>
</comment>
<dbReference type="Proteomes" id="UP000062255">
    <property type="component" value="Chromosome"/>
</dbReference>
<feature type="transmembrane region" description="Helical" evidence="11">
    <location>
        <begin position="254"/>
        <end position="275"/>
    </location>
</feature>
<comment type="similarity">
    <text evidence="2">Belongs to the major facilitator superfamily. Metabolite:H+ Symporter (MHS) family (TC 2.A.1.6) family.</text>
</comment>
<evidence type="ECO:0000256" key="4">
    <source>
        <dbReference type="ARBA" id="ARBA00022475"/>
    </source>
</evidence>
<dbReference type="InterPro" id="IPR020846">
    <property type="entry name" value="MFS_dom"/>
</dbReference>
<dbReference type="OrthoDB" id="8953821at2"/>
<dbReference type="PANTHER" id="PTHR43045">
    <property type="entry name" value="SHIKIMATE TRANSPORTER"/>
    <property type="match status" value="1"/>
</dbReference>
<sequence>MTNHAAPPAPNERLVRRVALASGIGSMLEFYDFYLYGALSATIFGTLYFHNDDPAVGTLLALATFGVGFVARPVGGIIAGHFGDKFGRKSVLIATLGLMGVSTVGIGLLPTYQTIGTLAPILLVTLRILQGLAHGGEWGGASIMTIEHAPEGRRGFYGSCPQMGIYAGLVLASLVLGGFMLLPEDQFLSWGWRIPFILGAVLMLVGLWLRRAITESPEFAAAMANRSIEPEREKKRIPLVEAFRTGRRGIFVTFAAKAAETCTFYLITVFALTLAKHGAGESTARNGILIASVVAIVTIGAFGVLADRVGTRSVYLGGAGFMVLFAFPFFWLAGANSGWTLLVALIVGLAVGHSLMYAAQASYFSALFDTDVRFTGASLGYQLGAAIVGGFTPLIAAALLLRSGGATWPIATYIAGVCLVSCLVMAIWGKVRSDASETANPGTSSPDVAEVQR</sequence>
<organism evidence="13 14">
    <name type="scientific">Mycolicibacterium goodii</name>
    <name type="common">Mycobacterium goodii</name>
    <dbReference type="NCBI Taxonomy" id="134601"/>
    <lineage>
        <taxon>Bacteria</taxon>
        <taxon>Bacillati</taxon>
        <taxon>Actinomycetota</taxon>
        <taxon>Actinomycetes</taxon>
        <taxon>Mycobacteriales</taxon>
        <taxon>Mycobacteriaceae</taxon>
        <taxon>Mycolicibacterium</taxon>
    </lineage>
</organism>
<feature type="domain" description="Major facilitator superfamily (MFS) profile" evidence="12">
    <location>
        <begin position="18"/>
        <end position="433"/>
    </location>
</feature>
<dbReference type="GO" id="GO:0015293">
    <property type="term" value="F:symporter activity"/>
    <property type="evidence" value="ECO:0007669"/>
    <property type="project" value="UniProtKB-KW"/>
</dbReference>
<keyword evidence="3" id="KW-0813">Transport</keyword>
<dbReference type="RefSeq" id="WP_049743549.1">
    <property type="nucleotide sequence ID" value="NZ_CP012150.1"/>
</dbReference>
<dbReference type="Gene3D" id="1.20.1250.20">
    <property type="entry name" value="MFS general substrate transporter like domains"/>
    <property type="match status" value="2"/>
</dbReference>
<dbReference type="FunFam" id="1.20.1250.20:FF:000001">
    <property type="entry name" value="Dicarboxylate MFS transporter"/>
    <property type="match status" value="1"/>
</dbReference>
<protein>
    <recommendedName>
        <fullName evidence="10">Putative proline/betaine transporter</fullName>
    </recommendedName>
</protein>
<evidence type="ECO:0000313" key="14">
    <source>
        <dbReference type="Proteomes" id="UP000062255"/>
    </source>
</evidence>
<evidence type="ECO:0000256" key="11">
    <source>
        <dbReference type="SAM" id="Phobius"/>
    </source>
</evidence>
<dbReference type="InterPro" id="IPR011701">
    <property type="entry name" value="MFS"/>
</dbReference>
<evidence type="ECO:0000313" key="13">
    <source>
        <dbReference type="EMBL" id="AKS31140.1"/>
    </source>
</evidence>
<keyword evidence="5 11" id="KW-0812">Transmembrane</keyword>
<evidence type="ECO:0000256" key="9">
    <source>
        <dbReference type="ARBA" id="ARBA00037295"/>
    </source>
</evidence>
<evidence type="ECO:0000256" key="7">
    <source>
        <dbReference type="ARBA" id="ARBA00022989"/>
    </source>
</evidence>
<evidence type="ECO:0000256" key="6">
    <source>
        <dbReference type="ARBA" id="ARBA00022847"/>
    </source>
</evidence>
<name>A0A0K0X112_MYCGD</name>
<keyword evidence="6" id="KW-0769">Symport</keyword>
<dbReference type="EMBL" id="CP012150">
    <property type="protein sequence ID" value="AKS31140.1"/>
    <property type="molecule type" value="Genomic_DNA"/>
</dbReference>
<feature type="transmembrane region" description="Helical" evidence="11">
    <location>
        <begin position="407"/>
        <end position="428"/>
    </location>
</feature>
<keyword evidence="7 11" id="KW-1133">Transmembrane helix</keyword>
<feature type="transmembrane region" description="Helical" evidence="11">
    <location>
        <begin position="163"/>
        <end position="182"/>
    </location>
</feature>
<feature type="transmembrane region" description="Helical" evidence="11">
    <location>
        <begin position="56"/>
        <end position="79"/>
    </location>
</feature>
<feature type="transmembrane region" description="Helical" evidence="11">
    <location>
        <begin position="188"/>
        <end position="209"/>
    </location>
</feature>
<feature type="transmembrane region" description="Helical" evidence="11">
    <location>
        <begin position="313"/>
        <end position="333"/>
    </location>
</feature>